<feature type="domain" description="HIT" evidence="4">
    <location>
        <begin position="51"/>
        <end position="159"/>
    </location>
</feature>
<evidence type="ECO:0000256" key="3">
    <source>
        <dbReference type="PROSITE-ProRule" id="PRU00464"/>
    </source>
</evidence>
<reference evidence="5 6" key="2">
    <citation type="submission" date="2018-11" db="EMBL/GenBank/DDBJ databases">
        <authorList>
            <consortium name="Pathogen Informatics"/>
        </authorList>
    </citation>
    <scope>NUCLEOTIDE SEQUENCE [LARGE SCALE GENOMIC DNA]</scope>
</reference>
<dbReference type="PANTHER" id="PTHR23089">
    <property type="entry name" value="HISTIDINE TRIAD HIT PROTEIN"/>
    <property type="match status" value="1"/>
</dbReference>
<dbReference type="InterPro" id="IPR036265">
    <property type="entry name" value="HIT-like_sf"/>
</dbReference>
<organism evidence="7">
    <name type="scientific">Anisakis simplex</name>
    <name type="common">Herring worm</name>
    <dbReference type="NCBI Taxonomy" id="6269"/>
    <lineage>
        <taxon>Eukaryota</taxon>
        <taxon>Metazoa</taxon>
        <taxon>Ecdysozoa</taxon>
        <taxon>Nematoda</taxon>
        <taxon>Chromadorea</taxon>
        <taxon>Rhabditida</taxon>
        <taxon>Spirurina</taxon>
        <taxon>Ascaridomorpha</taxon>
        <taxon>Ascaridoidea</taxon>
        <taxon>Anisakidae</taxon>
        <taxon>Anisakis</taxon>
        <taxon>Anisakis simplex complex</taxon>
    </lineage>
</organism>
<sequence>MISTILGRSSFAVLASSVKLANYSACSFRHLRTMPSEVDKAQTAVAGGDTIFGKIARKEIPAKIIYEDDDTMAFHDVSPQAPVHFLVIPKKPLDMLQNATQEDEALLGKLMLTAAKAAKMLDLKDGYRVVVNNGRHGCQSVYHLHLHILGGRQLSWPPG</sequence>
<dbReference type="PROSITE" id="PS00892">
    <property type="entry name" value="HIT_1"/>
    <property type="match status" value="1"/>
</dbReference>
<protein>
    <submittedName>
        <fullName evidence="7">Histidine triad nucleotide-binding protein 1 (inferred by orthology to a C. elegans protein)</fullName>
    </submittedName>
</protein>
<evidence type="ECO:0000256" key="2">
    <source>
        <dbReference type="PIRSR" id="PIRSR601310-3"/>
    </source>
</evidence>
<dbReference type="Pfam" id="PF01230">
    <property type="entry name" value="HIT"/>
    <property type="match status" value="1"/>
</dbReference>
<dbReference type="CDD" id="cd01276">
    <property type="entry name" value="PKCI_related"/>
    <property type="match status" value="1"/>
</dbReference>
<evidence type="ECO:0000313" key="5">
    <source>
        <dbReference type="EMBL" id="VDK52104.1"/>
    </source>
</evidence>
<gene>
    <name evidence="5" type="ORF">ASIM_LOCUS14342</name>
</gene>
<dbReference type="FunFam" id="3.30.428.10:FF:000005">
    <property type="entry name" value="Histidine triad nucleotide-binding protein 1"/>
    <property type="match status" value="1"/>
</dbReference>
<dbReference type="AlphaFoldDB" id="A0A0M3K215"/>
<dbReference type="EMBL" id="UYRR01031710">
    <property type="protein sequence ID" value="VDK52104.1"/>
    <property type="molecule type" value="Genomic_DNA"/>
</dbReference>
<dbReference type="PROSITE" id="PS51084">
    <property type="entry name" value="HIT_2"/>
    <property type="match status" value="1"/>
</dbReference>
<proteinExistence type="predicted"/>
<evidence type="ECO:0000259" key="4">
    <source>
        <dbReference type="PROSITE" id="PS51084"/>
    </source>
</evidence>
<dbReference type="GO" id="GO:0003824">
    <property type="term" value="F:catalytic activity"/>
    <property type="evidence" value="ECO:0007669"/>
    <property type="project" value="InterPro"/>
</dbReference>
<name>A0A0M3K215_ANISI</name>
<dbReference type="SUPFAM" id="SSF54197">
    <property type="entry name" value="HIT-like"/>
    <property type="match status" value="1"/>
</dbReference>
<dbReference type="InterPro" id="IPR011146">
    <property type="entry name" value="HIT-like"/>
</dbReference>
<dbReference type="InterPro" id="IPR019808">
    <property type="entry name" value="Histidine_triad_CS"/>
</dbReference>
<dbReference type="Proteomes" id="UP000267096">
    <property type="component" value="Unassembled WGS sequence"/>
</dbReference>
<evidence type="ECO:0000313" key="7">
    <source>
        <dbReference type="WBParaSite" id="ASIM_0001493201-mRNA-1"/>
    </source>
</evidence>
<accession>A0A0M3K215</accession>
<dbReference type="OrthoDB" id="672793at2759"/>
<feature type="short sequence motif" description="Histidine triad motif" evidence="2 3">
    <location>
        <begin position="143"/>
        <end position="147"/>
    </location>
</feature>
<evidence type="ECO:0000313" key="6">
    <source>
        <dbReference type="Proteomes" id="UP000267096"/>
    </source>
</evidence>
<reference evidence="7" key="1">
    <citation type="submission" date="2017-02" db="UniProtKB">
        <authorList>
            <consortium name="WormBaseParasite"/>
        </authorList>
    </citation>
    <scope>IDENTIFICATION</scope>
</reference>
<dbReference type="InterPro" id="IPR001310">
    <property type="entry name" value="Histidine_triad_HIT"/>
</dbReference>
<dbReference type="Gene3D" id="3.30.428.10">
    <property type="entry name" value="HIT-like"/>
    <property type="match status" value="1"/>
</dbReference>
<keyword evidence="6" id="KW-1185">Reference proteome</keyword>
<feature type="active site" description="Tele-AMP-histidine intermediate" evidence="1">
    <location>
        <position position="145"/>
    </location>
</feature>
<evidence type="ECO:0000256" key="1">
    <source>
        <dbReference type="PIRSR" id="PIRSR601310-1"/>
    </source>
</evidence>
<dbReference type="WBParaSite" id="ASIM_0001493201-mRNA-1">
    <property type="protein sequence ID" value="ASIM_0001493201-mRNA-1"/>
    <property type="gene ID" value="ASIM_0001493201"/>
</dbReference>
<dbReference type="PRINTS" id="PR00332">
    <property type="entry name" value="HISTRIAD"/>
</dbReference>